<dbReference type="CDD" id="cd09917">
    <property type="entry name" value="F-box_SF"/>
    <property type="match status" value="1"/>
</dbReference>
<evidence type="ECO:0000313" key="2">
    <source>
        <dbReference type="EMBL" id="CAK9047931.1"/>
    </source>
</evidence>
<gene>
    <name evidence="2" type="ORF">CCMP2556_LOCUS24736</name>
</gene>
<proteinExistence type="predicted"/>
<evidence type="ECO:0000256" key="1">
    <source>
        <dbReference type="SAM" id="MobiDB-lite"/>
    </source>
</evidence>
<protein>
    <recommendedName>
        <fullName evidence="4">F-box domain-containing protein</fullName>
    </recommendedName>
</protein>
<organism evidence="2 3">
    <name type="scientific">Durusdinium trenchii</name>
    <dbReference type="NCBI Taxonomy" id="1381693"/>
    <lineage>
        <taxon>Eukaryota</taxon>
        <taxon>Sar</taxon>
        <taxon>Alveolata</taxon>
        <taxon>Dinophyceae</taxon>
        <taxon>Suessiales</taxon>
        <taxon>Symbiodiniaceae</taxon>
        <taxon>Durusdinium</taxon>
    </lineage>
</organism>
<feature type="compositionally biased region" description="Low complexity" evidence="1">
    <location>
        <begin position="194"/>
        <end position="207"/>
    </location>
</feature>
<reference evidence="2 3" key="1">
    <citation type="submission" date="2024-02" db="EMBL/GenBank/DDBJ databases">
        <authorList>
            <person name="Chen Y."/>
            <person name="Shah S."/>
            <person name="Dougan E. K."/>
            <person name="Thang M."/>
            <person name="Chan C."/>
        </authorList>
    </citation>
    <scope>NUCLEOTIDE SEQUENCE [LARGE SCALE GENOMIC DNA]</scope>
</reference>
<evidence type="ECO:0008006" key="4">
    <source>
        <dbReference type="Google" id="ProtNLM"/>
    </source>
</evidence>
<dbReference type="EMBL" id="CAXAMN010016335">
    <property type="protein sequence ID" value="CAK9047931.1"/>
    <property type="molecule type" value="Genomic_DNA"/>
</dbReference>
<evidence type="ECO:0000313" key="3">
    <source>
        <dbReference type="Proteomes" id="UP001642484"/>
    </source>
</evidence>
<name>A0ABP0MA13_9DINO</name>
<dbReference type="Proteomes" id="UP001642484">
    <property type="component" value="Unassembled WGS sequence"/>
</dbReference>
<accession>A0ABP0MA13</accession>
<keyword evidence="3" id="KW-1185">Reference proteome</keyword>
<sequence>MASSADLPTEVLWPAHMVDKLPLQQLSQLSRVCRSLKQMCDKLVLERYQRIQTAFVDIGGGVREVLNGLPEELEDGEDARELWEIMTKVREKAKDILRLLEVTREHLEVTRSPRGLHGDVSQVLAGILDRAQQEVVRDTRSLHVEAACRFIWATRQVEELLQPTLTPRLVSGLHPACIVLHPPMNPSGEAESASSVTGQTRSRTRTSQPSFFPRDCHR</sequence>
<feature type="region of interest" description="Disordered" evidence="1">
    <location>
        <begin position="184"/>
        <end position="218"/>
    </location>
</feature>
<comment type="caution">
    <text evidence="2">The sequence shown here is derived from an EMBL/GenBank/DDBJ whole genome shotgun (WGS) entry which is preliminary data.</text>
</comment>